<evidence type="ECO:0000313" key="2">
    <source>
        <dbReference type="Proteomes" id="UP000077881"/>
    </source>
</evidence>
<accession>A0A178A501</accession>
<dbReference type="STRING" id="217031.ABB05_02675"/>
<dbReference type="EMBL" id="LDJR01000014">
    <property type="protein sequence ID" value="OAK75267.1"/>
    <property type="molecule type" value="Genomic_DNA"/>
</dbReference>
<dbReference type="OrthoDB" id="242279at2"/>
<name>A0A178A501_9BACI</name>
<evidence type="ECO:0008006" key="3">
    <source>
        <dbReference type="Google" id="ProtNLM"/>
    </source>
</evidence>
<dbReference type="PATRIC" id="fig|217031.6.peg.582"/>
<reference evidence="1 2" key="1">
    <citation type="submission" date="2015-05" db="EMBL/GenBank/DDBJ databases">
        <title>Comparison of genome.</title>
        <authorList>
            <person name="Zheng Z."/>
            <person name="Sun M."/>
        </authorList>
    </citation>
    <scope>NUCLEOTIDE SEQUENCE [LARGE SCALE GENOMIC DNA]</scope>
    <source>
        <strain evidence="1 2">G25-74</strain>
    </source>
</reference>
<dbReference type="AlphaFoldDB" id="A0A178A501"/>
<evidence type="ECO:0000313" key="1">
    <source>
        <dbReference type="EMBL" id="OAK75267.1"/>
    </source>
</evidence>
<keyword evidence="2" id="KW-1185">Reference proteome</keyword>
<dbReference type="RefSeq" id="WP_057987842.1">
    <property type="nucleotide sequence ID" value="NZ_LDJR01000014.1"/>
</dbReference>
<gene>
    <name evidence="1" type="ORF">ABB05_02675</name>
</gene>
<proteinExistence type="predicted"/>
<dbReference type="Proteomes" id="UP000077881">
    <property type="component" value="Unassembled WGS sequence"/>
</dbReference>
<organism evidence="1 2">
    <name type="scientific">Lederbergia galactosidilytica</name>
    <dbReference type="NCBI Taxonomy" id="217031"/>
    <lineage>
        <taxon>Bacteria</taxon>
        <taxon>Bacillati</taxon>
        <taxon>Bacillota</taxon>
        <taxon>Bacilli</taxon>
        <taxon>Bacillales</taxon>
        <taxon>Bacillaceae</taxon>
        <taxon>Lederbergia</taxon>
    </lineage>
</organism>
<comment type="caution">
    <text evidence="1">The sequence shown here is derived from an EMBL/GenBank/DDBJ whole genome shotgun (WGS) entry which is preliminary data.</text>
</comment>
<dbReference type="Pfam" id="PF14100">
    <property type="entry name" value="DUF6807"/>
    <property type="match status" value="1"/>
</dbReference>
<protein>
    <recommendedName>
        <fullName evidence="3">Methane oxygenase PmoA</fullName>
    </recommendedName>
</protein>
<dbReference type="InterPro" id="IPR029475">
    <property type="entry name" value="DUF6807"/>
</dbReference>
<sequence length="378" mass="42819">MCNQIKIKVAAGNHDREHCPVSFQLLKTSLPLFEINSLNVHMFDESGASVAVQTEETEDTIVLHWLIRELAAQETITYTIKFNEGKPINELGSVDIFERENRFDILIDNELATSYVMDPALAKPYIGPIIGPNGKSYTRLDFETTEHPHHRSIWLGIGDVNGIDAWNERPNYGKQKINHIREKYAGPVFARISSEIEWTNFKGHPLMNERRTFTIFNTPADARLIDISFTLSADFGRVELGATKEAGPLGIRVAETMSVDRGGTIVNAHGSINEEECWGNSAPWCDYFGKVGGNILGIATFEDPQITEFPTYWHIRNYGLIAPNNFYFRGGQVLNKGESLSYTYRIYFHRGDTQEASVAERYQDFIHPPKVKVIKDDE</sequence>